<proteinExistence type="predicted"/>
<dbReference type="Pfam" id="PF13338">
    <property type="entry name" value="AbiEi_4"/>
    <property type="match status" value="1"/>
</dbReference>
<name>A0A8J3TBB8_9ACTN</name>
<accession>A0A8J3TBB8</accession>
<evidence type="ECO:0000313" key="2">
    <source>
        <dbReference type="EMBL" id="GII22032.1"/>
    </source>
</evidence>
<dbReference type="AlphaFoldDB" id="A0A8J3TBB8"/>
<comment type="caution">
    <text evidence="2">The sequence shown here is derived from an EMBL/GenBank/DDBJ whole genome shotgun (WGS) entry which is preliminary data.</text>
</comment>
<organism evidence="2 3">
    <name type="scientific">Planosporangium mesophilum</name>
    <dbReference type="NCBI Taxonomy" id="689768"/>
    <lineage>
        <taxon>Bacteria</taxon>
        <taxon>Bacillati</taxon>
        <taxon>Actinomycetota</taxon>
        <taxon>Actinomycetes</taxon>
        <taxon>Micromonosporales</taxon>
        <taxon>Micromonosporaceae</taxon>
        <taxon>Planosporangium</taxon>
    </lineage>
</organism>
<sequence>MVTRAQALAAGVTRSAIRQHLRTGRWQRIFRSVYATFSGPVPRKCLLWAAVLRAGPGAMLSHGSSAELIGLVDEPDELIHVTVPTRRELSPIPGVVVHQSGRAEEARHPLRLPPQTRVEETVVDLVQTSHSLEQALGLIAKACGRRLTRPERLIAAIEARKKLRWRAEVLAALGDVGGGAQSSLELRYLRDVERAHGLPRGSRQCAVTRPGGRFYDDVRYVPFGVVVELDGRAAHPDEARWRDMRRDNVSVLQGRRVLRYGWADVAGQPCAVAVQVATALRAAGWRGAPRPCQPGCPAPGEP</sequence>
<dbReference type="Proteomes" id="UP000599074">
    <property type="component" value="Unassembled WGS sequence"/>
</dbReference>
<gene>
    <name evidence="2" type="ORF">Pme01_16290</name>
</gene>
<keyword evidence="3" id="KW-1185">Reference proteome</keyword>
<evidence type="ECO:0000259" key="1">
    <source>
        <dbReference type="Pfam" id="PF13338"/>
    </source>
</evidence>
<dbReference type="EMBL" id="BOON01000015">
    <property type="protein sequence ID" value="GII22032.1"/>
    <property type="molecule type" value="Genomic_DNA"/>
</dbReference>
<evidence type="ECO:0000313" key="3">
    <source>
        <dbReference type="Proteomes" id="UP000599074"/>
    </source>
</evidence>
<protein>
    <recommendedName>
        <fullName evidence="1">AbiEi antitoxin N-terminal domain-containing protein</fullName>
    </recommendedName>
</protein>
<reference evidence="2" key="1">
    <citation type="submission" date="2021-01" db="EMBL/GenBank/DDBJ databases">
        <title>Whole genome shotgun sequence of Planosporangium mesophilum NBRC 109066.</title>
        <authorList>
            <person name="Komaki H."/>
            <person name="Tamura T."/>
        </authorList>
    </citation>
    <scope>NUCLEOTIDE SEQUENCE</scope>
    <source>
        <strain evidence="2">NBRC 109066</strain>
    </source>
</reference>
<feature type="domain" description="AbiEi antitoxin N-terminal" evidence="1">
    <location>
        <begin position="2"/>
        <end position="35"/>
    </location>
</feature>
<dbReference type="InterPro" id="IPR025159">
    <property type="entry name" value="AbiEi_N"/>
</dbReference>